<accession>A0A6I4U082</accession>
<dbReference type="InterPro" id="IPR002347">
    <property type="entry name" value="SDR_fam"/>
</dbReference>
<dbReference type="Pfam" id="PF13561">
    <property type="entry name" value="adh_short_C2"/>
    <property type="match status" value="1"/>
</dbReference>
<dbReference type="PROSITE" id="PS00061">
    <property type="entry name" value="ADH_SHORT"/>
    <property type="match status" value="1"/>
</dbReference>
<dbReference type="GO" id="GO:0016491">
    <property type="term" value="F:oxidoreductase activity"/>
    <property type="evidence" value="ECO:0007669"/>
    <property type="project" value="UniProtKB-KW"/>
</dbReference>
<keyword evidence="2" id="KW-0560">Oxidoreductase</keyword>
<dbReference type="PRINTS" id="PR00080">
    <property type="entry name" value="SDRFAMILY"/>
</dbReference>
<dbReference type="RefSeq" id="WP_161392467.1">
    <property type="nucleotide sequence ID" value="NZ_JBHSCP010000003.1"/>
</dbReference>
<dbReference type="OrthoDB" id="7432199at2"/>
<evidence type="ECO:0000313" key="3">
    <source>
        <dbReference type="EMBL" id="MXP00750.1"/>
    </source>
</evidence>
<comment type="caution">
    <text evidence="3">The sequence shown here is derived from an EMBL/GenBank/DDBJ whole genome shotgun (WGS) entry which is preliminary data.</text>
</comment>
<dbReference type="FunFam" id="3.40.50.720:FF:000084">
    <property type="entry name" value="Short-chain dehydrogenase reductase"/>
    <property type="match status" value="1"/>
</dbReference>
<organism evidence="3 4">
    <name type="scientific">Croceibacterium xixiisoli</name>
    <dbReference type="NCBI Taxonomy" id="1476466"/>
    <lineage>
        <taxon>Bacteria</taxon>
        <taxon>Pseudomonadati</taxon>
        <taxon>Pseudomonadota</taxon>
        <taxon>Alphaproteobacteria</taxon>
        <taxon>Sphingomonadales</taxon>
        <taxon>Erythrobacteraceae</taxon>
        <taxon>Croceibacterium</taxon>
    </lineage>
</organism>
<sequence length="256" mass="27002">MRTAIVTGGAQGIGKGIVQHLLAESWRVASLDSDADAVRELAAEMPLPQLLSLKADVSREAQVATAFAKITAWNDAADQPPGVDLLVSNAGLADPVSGPIEDLSLDRWRQWQDSHVTGAFLMVRGAVPLLRARKGAIVLMASTRAIQSEPDCEAYATAKGALCALNHALAISLGPDIRVNAILPGWIETRPWQKAAARSDVAHRDIDEAQHPVGRVGTPTDIAATVSFLASEGAGFITGQQIAVDGGMTRRMIYAG</sequence>
<keyword evidence="4" id="KW-1185">Reference proteome</keyword>
<dbReference type="InterPro" id="IPR036291">
    <property type="entry name" value="NAD(P)-bd_dom_sf"/>
</dbReference>
<dbReference type="Proteomes" id="UP000469430">
    <property type="component" value="Unassembled WGS sequence"/>
</dbReference>
<proteinExistence type="inferred from homology"/>
<gene>
    <name evidence="3" type="ORF">GRI97_17300</name>
</gene>
<dbReference type="Gene3D" id="3.40.50.720">
    <property type="entry name" value="NAD(P)-binding Rossmann-like Domain"/>
    <property type="match status" value="1"/>
</dbReference>
<dbReference type="SUPFAM" id="SSF51735">
    <property type="entry name" value="NAD(P)-binding Rossmann-fold domains"/>
    <property type="match status" value="1"/>
</dbReference>
<dbReference type="PANTHER" id="PTHR24321:SF8">
    <property type="entry name" value="ESTRADIOL 17-BETA-DEHYDROGENASE 8-RELATED"/>
    <property type="match status" value="1"/>
</dbReference>
<dbReference type="EMBL" id="WTYJ01000004">
    <property type="protein sequence ID" value="MXP00750.1"/>
    <property type="molecule type" value="Genomic_DNA"/>
</dbReference>
<dbReference type="InterPro" id="IPR020904">
    <property type="entry name" value="Sc_DH/Rdtase_CS"/>
</dbReference>
<evidence type="ECO:0000256" key="1">
    <source>
        <dbReference type="ARBA" id="ARBA00006484"/>
    </source>
</evidence>
<protein>
    <submittedName>
        <fullName evidence="3">SDR family oxidoreductase</fullName>
    </submittedName>
</protein>
<name>A0A6I4U082_9SPHN</name>
<dbReference type="PANTHER" id="PTHR24321">
    <property type="entry name" value="DEHYDROGENASES, SHORT CHAIN"/>
    <property type="match status" value="1"/>
</dbReference>
<comment type="similarity">
    <text evidence="1">Belongs to the short-chain dehydrogenases/reductases (SDR) family.</text>
</comment>
<dbReference type="PRINTS" id="PR00081">
    <property type="entry name" value="GDHRDH"/>
</dbReference>
<evidence type="ECO:0000313" key="4">
    <source>
        <dbReference type="Proteomes" id="UP000469430"/>
    </source>
</evidence>
<evidence type="ECO:0000256" key="2">
    <source>
        <dbReference type="ARBA" id="ARBA00023002"/>
    </source>
</evidence>
<reference evidence="3 4" key="1">
    <citation type="submission" date="2019-12" db="EMBL/GenBank/DDBJ databases">
        <title>Genomic-based taxomic classification of the family Erythrobacteraceae.</title>
        <authorList>
            <person name="Xu L."/>
        </authorList>
    </citation>
    <scope>NUCLEOTIDE SEQUENCE [LARGE SCALE GENOMIC DNA]</scope>
    <source>
        <strain evidence="3 4">S36</strain>
    </source>
</reference>
<dbReference type="AlphaFoldDB" id="A0A6I4U082"/>